<comment type="caution">
    <text evidence="1">The sequence shown here is derived from an EMBL/GenBank/DDBJ whole genome shotgun (WGS) entry which is preliminary data.</text>
</comment>
<keyword evidence="2" id="KW-1185">Reference proteome</keyword>
<protein>
    <submittedName>
        <fullName evidence="1">13100_t:CDS:1</fullName>
    </submittedName>
</protein>
<proteinExistence type="predicted"/>
<evidence type="ECO:0000313" key="2">
    <source>
        <dbReference type="Proteomes" id="UP000789901"/>
    </source>
</evidence>
<reference evidence="1 2" key="1">
    <citation type="submission" date="2021-06" db="EMBL/GenBank/DDBJ databases">
        <authorList>
            <person name="Kallberg Y."/>
            <person name="Tangrot J."/>
            <person name="Rosling A."/>
        </authorList>
    </citation>
    <scope>NUCLEOTIDE SEQUENCE [LARGE SCALE GENOMIC DNA]</scope>
    <source>
        <strain evidence="1 2">120-4 pot B 10/14</strain>
    </source>
</reference>
<evidence type="ECO:0000313" key="1">
    <source>
        <dbReference type="EMBL" id="CAG8799411.1"/>
    </source>
</evidence>
<name>A0ABN7VTW1_GIGMA</name>
<dbReference type="EMBL" id="CAJVQB010022373">
    <property type="protein sequence ID" value="CAG8799411.1"/>
    <property type="molecule type" value="Genomic_DNA"/>
</dbReference>
<feature type="non-terminal residue" evidence="1">
    <location>
        <position position="496"/>
    </location>
</feature>
<gene>
    <name evidence="1" type="ORF">GMARGA_LOCUS22784</name>
</gene>
<accession>A0ABN7VTW1</accession>
<organism evidence="1 2">
    <name type="scientific">Gigaspora margarita</name>
    <dbReference type="NCBI Taxonomy" id="4874"/>
    <lineage>
        <taxon>Eukaryota</taxon>
        <taxon>Fungi</taxon>
        <taxon>Fungi incertae sedis</taxon>
        <taxon>Mucoromycota</taxon>
        <taxon>Glomeromycotina</taxon>
        <taxon>Glomeromycetes</taxon>
        <taxon>Diversisporales</taxon>
        <taxon>Gigasporaceae</taxon>
        <taxon>Gigaspora</taxon>
    </lineage>
</organism>
<dbReference type="Proteomes" id="UP000789901">
    <property type="component" value="Unassembled WGS sequence"/>
</dbReference>
<sequence length="496" mass="58432">MKEESNYPQSLLIKLFDKDRTFYYKIIKKGTYPPSNQYYYTKYSKYPIPNNYIVKTQYDKAKHLTKFQSFKSATYAACQYYKELNKIKAQTNTKRTNMNNKISKISGPLLFGLTLLSVKNICQTLPLNYNSKFHPFEDLSILTKRRKVLKIAHQVLNTVEEEKENIFYSNDNIKIKRIQFEIRDEQFDIYFGKFDEKSKNKRKEAIVKSLDCERITREAYRSLARIEYEISCEDILQPIVFEESEDTPDITDKNIVTNMLELIRKGGQNVGRKVKHVMVTMILLNDLAGLQKSDNHHILVLYPEQVEKTIWQAKILDEMKQLKVAFQFWNEKNNNNLSYTSLMGPDKLKILQNFNLTKVFQSTTRAVQVQNLWNQFYELYNLMQDKKTTERVFRAKVQHWLTFFLAPSQGEPNKSNFIQGMYRIQDITPYIHILVNHIPEFLDIHNNFGLAAFSCSAIEKKIIYKFVDCLKYEKPKSMLAPMALALDLDIVNINAR</sequence>